<evidence type="ECO:0000313" key="3">
    <source>
        <dbReference type="Proteomes" id="UP001597368"/>
    </source>
</evidence>
<gene>
    <name evidence="2" type="ORF">ACFSKW_16280</name>
</gene>
<keyword evidence="1" id="KW-1133">Transmembrane helix</keyword>
<feature type="transmembrane region" description="Helical" evidence="1">
    <location>
        <begin position="358"/>
        <end position="388"/>
    </location>
</feature>
<feature type="transmembrane region" description="Helical" evidence="1">
    <location>
        <begin position="317"/>
        <end position="337"/>
    </location>
</feature>
<evidence type="ECO:0000256" key="1">
    <source>
        <dbReference type="SAM" id="Phobius"/>
    </source>
</evidence>
<dbReference type="EMBL" id="JBHUFV010000023">
    <property type="protein sequence ID" value="MFD1933033.1"/>
    <property type="molecule type" value="Genomic_DNA"/>
</dbReference>
<dbReference type="RefSeq" id="WP_379573080.1">
    <property type="nucleotide sequence ID" value="NZ_JBHUFV010000023.1"/>
</dbReference>
<dbReference type="Proteomes" id="UP001597368">
    <property type="component" value="Unassembled WGS sequence"/>
</dbReference>
<name>A0ABW4STX6_9ACTN</name>
<keyword evidence="1" id="KW-0472">Membrane</keyword>
<evidence type="ECO:0000313" key="2">
    <source>
        <dbReference type="EMBL" id="MFD1933033.1"/>
    </source>
</evidence>
<feature type="transmembrane region" description="Helical" evidence="1">
    <location>
        <begin position="435"/>
        <end position="458"/>
    </location>
</feature>
<feature type="transmembrane region" description="Helical" evidence="1">
    <location>
        <begin position="35"/>
        <end position="55"/>
    </location>
</feature>
<accession>A0ABW4STX6</accession>
<feature type="transmembrane region" description="Helical" evidence="1">
    <location>
        <begin position="499"/>
        <end position="518"/>
    </location>
</feature>
<sequence>MTTVTPYRSGLRAGRDGFGRLLLAEWTKFRTVRGWVIGMTLSALVVLGLGLLSAAGSHMSCSKGPVEVPCPALPTGPGGEAVNDRLYLVHRSLTGDGGITARLTSLTGQIRLPDANPGVRRVVAGLVPWAKAGLMVKESTAQGSPYAAVMLTGAHGVRMQHDFTEDVAGRPGGVSATAPRWLRLTRSGDTLTGYESPDGRRWTEVGSARLPGLPATVRIGLFATSPGDLRVTQDVLGGAIAASRFTEATGVFDHVSLRGGGARGAWSRDDIGVTTELDGTPHHPGRLVESGGRFAVTGVGDVGPAGAEYAQPVERTLSGALTGLIVVIVVAVGFVAAEYRRGLIHTTLLASPRRGRVLVAKALVIGTVTFATGLAAVAVTVPVCLSILRANGNQILPVSWFTELRVIVGTAALLAATAVLALALGALFRRGAVAVITAIAVIVLPYILATTSVLPLGVAQWLLRVTPAAGFAIQQSVPEYPQVLSHYAPQMGYFPLPPWAGLAVLCAYAALALGLAVVRLRRRDA</sequence>
<keyword evidence="3" id="KW-1185">Reference proteome</keyword>
<dbReference type="Gene3D" id="2.60.120.200">
    <property type="match status" value="1"/>
</dbReference>
<comment type="caution">
    <text evidence="2">The sequence shown here is derived from an EMBL/GenBank/DDBJ whole genome shotgun (WGS) entry which is preliminary data.</text>
</comment>
<proteinExistence type="predicted"/>
<dbReference type="Pfam" id="PF12679">
    <property type="entry name" value="ABC2_membrane_2"/>
    <property type="match status" value="1"/>
</dbReference>
<organism evidence="2 3">
    <name type="scientific">Nonomuraea mangrovi</name>
    <dbReference type="NCBI Taxonomy" id="2316207"/>
    <lineage>
        <taxon>Bacteria</taxon>
        <taxon>Bacillati</taxon>
        <taxon>Actinomycetota</taxon>
        <taxon>Actinomycetes</taxon>
        <taxon>Streptosporangiales</taxon>
        <taxon>Streptosporangiaceae</taxon>
        <taxon>Nonomuraea</taxon>
    </lineage>
</organism>
<keyword evidence="1" id="KW-0812">Transmembrane</keyword>
<feature type="transmembrane region" description="Helical" evidence="1">
    <location>
        <begin position="408"/>
        <end position="428"/>
    </location>
</feature>
<reference evidence="3" key="1">
    <citation type="journal article" date="2019" name="Int. J. Syst. Evol. Microbiol.">
        <title>The Global Catalogue of Microorganisms (GCM) 10K type strain sequencing project: providing services to taxonomists for standard genome sequencing and annotation.</title>
        <authorList>
            <consortium name="The Broad Institute Genomics Platform"/>
            <consortium name="The Broad Institute Genome Sequencing Center for Infectious Disease"/>
            <person name="Wu L."/>
            <person name="Ma J."/>
        </authorList>
    </citation>
    <scope>NUCLEOTIDE SEQUENCE [LARGE SCALE GENOMIC DNA]</scope>
    <source>
        <strain evidence="3">ICMP 6774ER</strain>
    </source>
</reference>
<protein>
    <submittedName>
        <fullName evidence="2">ABC transporter permease subunit</fullName>
    </submittedName>
</protein>